<name>A0AAD7EKY2_9AGAR</name>
<comment type="caution">
    <text evidence="6">The sequence shown here is derived from an EMBL/GenBank/DDBJ whole genome shotgun (WGS) entry which is preliminary data.</text>
</comment>
<feature type="transmembrane region" description="Helical" evidence="5">
    <location>
        <begin position="130"/>
        <end position="148"/>
    </location>
</feature>
<feature type="transmembrane region" description="Helical" evidence="5">
    <location>
        <begin position="100"/>
        <end position="118"/>
    </location>
</feature>
<proteinExistence type="predicted"/>
<feature type="transmembrane region" description="Helical" evidence="5">
    <location>
        <begin position="280"/>
        <end position="300"/>
    </location>
</feature>
<dbReference type="PANTHER" id="PTHR23112">
    <property type="entry name" value="G PROTEIN-COUPLED RECEPTOR 157-RELATED"/>
    <property type="match status" value="1"/>
</dbReference>
<protein>
    <submittedName>
        <fullName evidence="6">Uncharacterized protein</fullName>
    </submittedName>
</protein>
<sequence length="370" mass="41519">MSPTLGLRSWSPDTQIKKRVTLGLIIPGLGLTMVLLALCGYAAWNPLSRRYLDRVSFRLLIYTQVANLVYCVVWILGPGTLTADPGWQCGLLAFTTDTMLMFSAGMFFCMAINLPLVLAHNVNGQKMEKYYVLGTTLLCLICNIAPYASGHLGWDVIDDICWYRITNTGDWLPWLIGTQIVWIMLFAVGEVAAFLIIVGYLVVYELETRRFLYDTDSQLKNNTRSSAASHRPASTIRMFRNIILRVGLYPLVSCLIHLSTTVLILYLISHPELTKLNWRIDVTILALCAGRPLIYGLLAATDPSFIRALHALSHPEDESAMQSATQSRALWRSAQYLSTVIDMPPDEADHEHDAEFKKDVRTSIDVVCQL</sequence>
<reference evidence="6" key="1">
    <citation type="submission" date="2023-03" db="EMBL/GenBank/DDBJ databases">
        <title>Massive genome expansion in bonnet fungi (Mycena s.s.) driven by repeated elements and novel gene families across ecological guilds.</title>
        <authorList>
            <consortium name="Lawrence Berkeley National Laboratory"/>
            <person name="Harder C.B."/>
            <person name="Miyauchi S."/>
            <person name="Viragh M."/>
            <person name="Kuo A."/>
            <person name="Thoen E."/>
            <person name="Andreopoulos B."/>
            <person name="Lu D."/>
            <person name="Skrede I."/>
            <person name="Drula E."/>
            <person name="Henrissat B."/>
            <person name="Morin E."/>
            <person name="Kohler A."/>
            <person name="Barry K."/>
            <person name="LaButti K."/>
            <person name="Morin E."/>
            <person name="Salamov A."/>
            <person name="Lipzen A."/>
            <person name="Mereny Z."/>
            <person name="Hegedus B."/>
            <person name="Baldrian P."/>
            <person name="Stursova M."/>
            <person name="Weitz H."/>
            <person name="Taylor A."/>
            <person name="Grigoriev I.V."/>
            <person name="Nagy L.G."/>
            <person name="Martin F."/>
            <person name="Kauserud H."/>
        </authorList>
    </citation>
    <scope>NUCLEOTIDE SEQUENCE</scope>
    <source>
        <strain evidence="6">CBHHK002</strain>
    </source>
</reference>
<dbReference type="GO" id="GO:0004930">
    <property type="term" value="F:G protein-coupled receptor activity"/>
    <property type="evidence" value="ECO:0007669"/>
    <property type="project" value="TreeGrafter"/>
</dbReference>
<evidence type="ECO:0000256" key="2">
    <source>
        <dbReference type="ARBA" id="ARBA00022692"/>
    </source>
</evidence>
<dbReference type="Gene3D" id="1.20.1070.10">
    <property type="entry name" value="Rhodopsin 7-helix transmembrane proteins"/>
    <property type="match status" value="1"/>
</dbReference>
<evidence type="ECO:0000256" key="1">
    <source>
        <dbReference type="ARBA" id="ARBA00004141"/>
    </source>
</evidence>
<dbReference type="EMBL" id="JARIHO010000036">
    <property type="protein sequence ID" value="KAJ7330962.1"/>
    <property type="molecule type" value="Genomic_DNA"/>
</dbReference>
<evidence type="ECO:0000256" key="5">
    <source>
        <dbReference type="SAM" id="Phobius"/>
    </source>
</evidence>
<organism evidence="6 7">
    <name type="scientific">Mycena albidolilacea</name>
    <dbReference type="NCBI Taxonomy" id="1033008"/>
    <lineage>
        <taxon>Eukaryota</taxon>
        <taxon>Fungi</taxon>
        <taxon>Dikarya</taxon>
        <taxon>Basidiomycota</taxon>
        <taxon>Agaricomycotina</taxon>
        <taxon>Agaricomycetes</taxon>
        <taxon>Agaricomycetidae</taxon>
        <taxon>Agaricales</taxon>
        <taxon>Marasmiineae</taxon>
        <taxon>Mycenaceae</taxon>
        <taxon>Mycena</taxon>
    </lineage>
</organism>
<keyword evidence="3 5" id="KW-1133">Transmembrane helix</keyword>
<feature type="transmembrane region" description="Helical" evidence="5">
    <location>
        <begin position="56"/>
        <end position="77"/>
    </location>
</feature>
<evidence type="ECO:0000313" key="6">
    <source>
        <dbReference type="EMBL" id="KAJ7330962.1"/>
    </source>
</evidence>
<feature type="transmembrane region" description="Helical" evidence="5">
    <location>
        <begin position="20"/>
        <end position="44"/>
    </location>
</feature>
<evidence type="ECO:0000256" key="3">
    <source>
        <dbReference type="ARBA" id="ARBA00022989"/>
    </source>
</evidence>
<gene>
    <name evidence="6" type="ORF">DFH08DRAFT_882055</name>
</gene>
<evidence type="ECO:0000256" key="4">
    <source>
        <dbReference type="ARBA" id="ARBA00023136"/>
    </source>
</evidence>
<keyword evidence="7" id="KW-1185">Reference proteome</keyword>
<feature type="transmembrane region" description="Helical" evidence="5">
    <location>
        <begin position="246"/>
        <end position="268"/>
    </location>
</feature>
<dbReference type="PANTHER" id="PTHR23112:SF0">
    <property type="entry name" value="TRANSMEMBRANE PROTEIN 116"/>
    <property type="match status" value="1"/>
</dbReference>
<accession>A0AAD7EKY2</accession>
<comment type="subcellular location">
    <subcellularLocation>
        <location evidence="1">Membrane</location>
        <topology evidence="1">Multi-pass membrane protein</topology>
    </subcellularLocation>
</comment>
<feature type="transmembrane region" description="Helical" evidence="5">
    <location>
        <begin position="180"/>
        <end position="203"/>
    </location>
</feature>
<dbReference type="Proteomes" id="UP001218218">
    <property type="component" value="Unassembled WGS sequence"/>
</dbReference>
<dbReference type="GO" id="GO:0005886">
    <property type="term" value="C:plasma membrane"/>
    <property type="evidence" value="ECO:0007669"/>
    <property type="project" value="TreeGrafter"/>
</dbReference>
<keyword evidence="4 5" id="KW-0472">Membrane</keyword>
<dbReference type="AlphaFoldDB" id="A0AAD7EKY2"/>
<evidence type="ECO:0000313" key="7">
    <source>
        <dbReference type="Proteomes" id="UP001218218"/>
    </source>
</evidence>
<keyword evidence="2 5" id="KW-0812">Transmembrane</keyword>
<dbReference type="GO" id="GO:0007189">
    <property type="term" value="P:adenylate cyclase-activating G protein-coupled receptor signaling pathway"/>
    <property type="evidence" value="ECO:0007669"/>
    <property type="project" value="TreeGrafter"/>
</dbReference>